<comment type="subcellular location">
    <subcellularLocation>
        <location evidence="1 9">Cytoplasm</location>
    </subcellularLocation>
</comment>
<dbReference type="GO" id="GO:0009360">
    <property type="term" value="C:DNA polymerase III complex"/>
    <property type="evidence" value="ECO:0007669"/>
    <property type="project" value="InterPro"/>
</dbReference>
<organism evidence="13">
    <name type="scientific">candidate division WOR-3 bacterium</name>
    <dbReference type="NCBI Taxonomy" id="2052148"/>
    <lineage>
        <taxon>Bacteria</taxon>
        <taxon>Bacteria division WOR-3</taxon>
    </lineage>
</organism>
<dbReference type="InterPro" id="IPR022637">
    <property type="entry name" value="DNA_polIII_beta_cen"/>
</dbReference>
<gene>
    <name evidence="13" type="primary">dnaN</name>
    <name evidence="13" type="ORF">ENX07_03495</name>
</gene>
<feature type="domain" description="DNA polymerase III beta sliding clamp central" evidence="11">
    <location>
        <begin position="135"/>
        <end position="242"/>
    </location>
</feature>
<keyword evidence="6 9" id="KW-0235">DNA replication</keyword>
<feature type="domain" description="DNA polymerase III beta sliding clamp C-terminal" evidence="12">
    <location>
        <begin position="245"/>
        <end position="357"/>
    </location>
</feature>
<evidence type="ECO:0000256" key="7">
    <source>
        <dbReference type="ARBA" id="ARBA00022932"/>
    </source>
</evidence>
<evidence type="ECO:0000256" key="2">
    <source>
        <dbReference type="ARBA" id="ARBA00010752"/>
    </source>
</evidence>
<evidence type="ECO:0000256" key="3">
    <source>
        <dbReference type="ARBA" id="ARBA00022490"/>
    </source>
</evidence>
<keyword evidence="5 9" id="KW-0548">Nucleotidyltransferase</keyword>
<dbReference type="SUPFAM" id="SSF55979">
    <property type="entry name" value="DNA clamp"/>
    <property type="match status" value="3"/>
</dbReference>
<evidence type="ECO:0000256" key="6">
    <source>
        <dbReference type="ARBA" id="ARBA00022705"/>
    </source>
</evidence>
<dbReference type="Pfam" id="PF00712">
    <property type="entry name" value="DNA_pol3_beta"/>
    <property type="match status" value="1"/>
</dbReference>
<comment type="similarity">
    <text evidence="2 9">Belongs to the beta sliding clamp family.</text>
</comment>
<dbReference type="Gene3D" id="3.70.10.10">
    <property type="match status" value="1"/>
</dbReference>
<dbReference type="GO" id="GO:0005737">
    <property type="term" value="C:cytoplasm"/>
    <property type="evidence" value="ECO:0007669"/>
    <property type="project" value="UniProtKB-SubCell"/>
</dbReference>
<dbReference type="GO" id="GO:0008408">
    <property type="term" value="F:3'-5' exonuclease activity"/>
    <property type="evidence" value="ECO:0007669"/>
    <property type="project" value="InterPro"/>
</dbReference>
<dbReference type="PIRSF" id="PIRSF000804">
    <property type="entry name" value="DNA_pol_III_b"/>
    <property type="match status" value="1"/>
</dbReference>
<keyword evidence="3 9" id="KW-0963">Cytoplasm</keyword>
<dbReference type="Pfam" id="PF02768">
    <property type="entry name" value="DNA_pol3_beta_3"/>
    <property type="match status" value="1"/>
</dbReference>
<reference evidence="13" key="1">
    <citation type="journal article" date="2020" name="mSystems">
        <title>Genome- and Community-Level Interaction Insights into Carbon Utilization and Element Cycling Functions of Hydrothermarchaeota in Hydrothermal Sediment.</title>
        <authorList>
            <person name="Zhou Z."/>
            <person name="Liu Y."/>
            <person name="Xu W."/>
            <person name="Pan J."/>
            <person name="Luo Z.H."/>
            <person name="Li M."/>
        </authorList>
    </citation>
    <scope>NUCLEOTIDE SEQUENCE [LARGE SCALE GENOMIC DNA]</scope>
    <source>
        <strain evidence="13">SpSt-906</strain>
    </source>
</reference>
<name>A0A7C3YZU8_UNCW3</name>
<proteinExistence type="inferred from homology"/>
<dbReference type="InterPro" id="IPR022635">
    <property type="entry name" value="DNA_polIII_beta_C"/>
</dbReference>
<evidence type="ECO:0000259" key="12">
    <source>
        <dbReference type="Pfam" id="PF02768"/>
    </source>
</evidence>
<dbReference type="InterPro" id="IPR046938">
    <property type="entry name" value="DNA_clamp_sf"/>
</dbReference>
<dbReference type="EMBL" id="DTMQ01000019">
    <property type="protein sequence ID" value="HGE99117.1"/>
    <property type="molecule type" value="Genomic_DNA"/>
</dbReference>
<evidence type="ECO:0000259" key="11">
    <source>
        <dbReference type="Pfam" id="PF02767"/>
    </source>
</evidence>
<dbReference type="PANTHER" id="PTHR30478:SF0">
    <property type="entry name" value="BETA SLIDING CLAMP"/>
    <property type="match status" value="1"/>
</dbReference>
<evidence type="ECO:0000256" key="4">
    <source>
        <dbReference type="ARBA" id="ARBA00022679"/>
    </source>
</evidence>
<accession>A0A7C3YZU8</accession>
<dbReference type="GO" id="GO:0003677">
    <property type="term" value="F:DNA binding"/>
    <property type="evidence" value="ECO:0007669"/>
    <property type="project" value="UniProtKB-UniRule"/>
</dbReference>
<dbReference type="NCBIfam" id="TIGR00663">
    <property type="entry name" value="dnan"/>
    <property type="match status" value="1"/>
</dbReference>
<dbReference type="GO" id="GO:0006271">
    <property type="term" value="P:DNA strand elongation involved in DNA replication"/>
    <property type="evidence" value="ECO:0007669"/>
    <property type="project" value="TreeGrafter"/>
</dbReference>
<sequence>MNFEIPREVFLEKLETALPVVPTRTNFPVLQNIVIDINQDKISFLATDLDTSIQLELLFPEPRDLPTTKLIIRARELVEILREMSEPAITFEMEENILRLKAGKGEYTFSLLDPQEFPDLPSPPKEEEFEFPLSLLFELFTDTAFTVAKEAGQPALSGVLWEIREKETRMVATDGHRLALVKKEGNFGKVKKIQAIIPPKPLELLPKTGTDKIKISLNSTLISFRGEDYQITSRLIEGPYPDYEKVLPTKYPYCLSGSREELSNTINRMLVFAPRTTRLVVFNLQKKGSFLEASSEIGISKEEIKGEYKGEELKVGFNGYLLNEILRHIRSEEVDLELASATQALVIRPKEEGERKEKLFLLMPMRLE</sequence>
<dbReference type="InterPro" id="IPR022634">
    <property type="entry name" value="DNA_polIII_beta_N"/>
</dbReference>
<evidence type="ECO:0000259" key="10">
    <source>
        <dbReference type="Pfam" id="PF00712"/>
    </source>
</evidence>
<feature type="domain" description="DNA polymerase III beta sliding clamp N-terminal" evidence="10">
    <location>
        <begin position="1"/>
        <end position="121"/>
    </location>
</feature>
<keyword evidence="7 9" id="KW-0239">DNA-directed DNA polymerase</keyword>
<dbReference type="InterPro" id="IPR001001">
    <property type="entry name" value="DNA_polIII_beta"/>
</dbReference>
<evidence type="ECO:0000256" key="9">
    <source>
        <dbReference type="PIRNR" id="PIRNR000804"/>
    </source>
</evidence>
<dbReference type="Gene3D" id="3.10.150.10">
    <property type="entry name" value="DNA Polymerase III, subunit A, domain 2"/>
    <property type="match status" value="1"/>
</dbReference>
<evidence type="ECO:0000256" key="5">
    <source>
        <dbReference type="ARBA" id="ARBA00022695"/>
    </source>
</evidence>
<dbReference type="AlphaFoldDB" id="A0A7C3YZU8"/>
<keyword evidence="8" id="KW-0238">DNA-binding</keyword>
<comment type="function">
    <text evidence="9">Confers DNA tethering and processivity to DNA polymerases and other proteins. Acts as a clamp, forming a ring around DNA (a reaction catalyzed by the clamp-loading complex) which diffuses in an ATP-independent manner freely and bidirectionally along dsDNA. Initially characterized for its ability to contact the catalytic subunit of DNA polymerase III (Pol III), a complex, multichain enzyme responsible for most of the replicative synthesis in bacteria; Pol III exhibits 3'-5' exonuclease proofreading activity. The beta chain is required for initiation of replication as well as for processivity of DNA replication.</text>
</comment>
<evidence type="ECO:0000256" key="8">
    <source>
        <dbReference type="ARBA" id="ARBA00023125"/>
    </source>
</evidence>
<evidence type="ECO:0000313" key="13">
    <source>
        <dbReference type="EMBL" id="HGE99117.1"/>
    </source>
</evidence>
<comment type="subunit">
    <text evidence="9">Forms a ring-shaped head-to-tail homodimer around DNA.</text>
</comment>
<dbReference type="PANTHER" id="PTHR30478">
    <property type="entry name" value="DNA POLYMERASE III SUBUNIT BETA"/>
    <property type="match status" value="1"/>
</dbReference>
<dbReference type="CDD" id="cd00140">
    <property type="entry name" value="beta_clamp"/>
    <property type="match status" value="1"/>
</dbReference>
<protein>
    <recommendedName>
        <fullName evidence="9">Beta sliding clamp</fullName>
    </recommendedName>
</protein>
<dbReference type="GO" id="GO:0003887">
    <property type="term" value="F:DNA-directed DNA polymerase activity"/>
    <property type="evidence" value="ECO:0007669"/>
    <property type="project" value="UniProtKB-UniRule"/>
</dbReference>
<dbReference type="SMART" id="SM00480">
    <property type="entry name" value="POL3Bc"/>
    <property type="match status" value="1"/>
</dbReference>
<dbReference type="Pfam" id="PF02767">
    <property type="entry name" value="DNA_pol3_beta_2"/>
    <property type="match status" value="1"/>
</dbReference>
<comment type="caution">
    <text evidence="13">The sequence shown here is derived from an EMBL/GenBank/DDBJ whole genome shotgun (WGS) entry which is preliminary data.</text>
</comment>
<keyword evidence="4 9" id="KW-0808">Transferase</keyword>
<evidence type="ECO:0000256" key="1">
    <source>
        <dbReference type="ARBA" id="ARBA00004496"/>
    </source>
</evidence>